<dbReference type="AlphaFoldDB" id="A0A0Q3VGR7"/>
<dbReference type="Proteomes" id="UP000050996">
    <property type="component" value="Unassembled WGS sequence"/>
</dbReference>
<name>A0A0Q3VGR7_9BACI</name>
<protein>
    <submittedName>
        <fullName evidence="1">Uncharacterized protein</fullName>
    </submittedName>
</protein>
<evidence type="ECO:0000313" key="2">
    <source>
        <dbReference type="Proteomes" id="UP000050996"/>
    </source>
</evidence>
<organism evidence="1 2">
    <name type="scientific">Cytobacillus solani</name>
    <dbReference type="NCBI Taxonomy" id="1637975"/>
    <lineage>
        <taxon>Bacteria</taxon>
        <taxon>Bacillati</taxon>
        <taxon>Bacillota</taxon>
        <taxon>Bacilli</taxon>
        <taxon>Bacillales</taxon>
        <taxon>Bacillaceae</taxon>
        <taxon>Cytobacillus</taxon>
    </lineage>
</organism>
<dbReference type="EMBL" id="LJIX01000006">
    <property type="protein sequence ID" value="KQL18431.1"/>
    <property type="molecule type" value="Genomic_DNA"/>
</dbReference>
<comment type="caution">
    <text evidence="1">The sequence shown here is derived from an EMBL/GenBank/DDBJ whole genome shotgun (WGS) entry which is preliminary data.</text>
</comment>
<accession>A0A0Q3VGR7</accession>
<evidence type="ECO:0000313" key="1">
    <source>
        <dbReference type="EMBL" id="KQL18431.1"/>
    </source>
</evidence>
<proteinExistence type="predicted"/>
<dbReference type="RefSeq" id="WP_056683261.1">
    <property type="nucleotide sequence ID" value="NZ_LJIX01000006.1"/>
</dbReference>
<reference evidence="1 2" key="1">
    <citation type="submission" date="2015-09" db="EMBL/GenBank/DDBJ databases">
        <title>Genome sequencing project for genomic taxonomy and phylogenomics of Bacillus-like bacteria.</title>
        <authorList>
            <person name="Liu B."/>
            <person name="Wang J."/>
            <person name="Zhu Y."/>
            <person name="Liu G."/>
            <person name="Chen Q."/>
            <person name="Chen Z."/>
            <person name="Lan J."/>
            <person name="Che J."/>
            <person name="Ge C."/>
            <person name="Shi H."/>
            <person name="Pan Z."/>
            <person name="Liu X."/>
        </authorList>
    </citation>
    <scope>NUCLEOTIDE SEQUENCE [LARGE SCALE GENOMIC DNA]</scope>
    <source>
        <strain evidence="1 2">FJAT-18043</strain>
    </source>
</reference>
<keyword evidence="2" id="KW-1185">Reference proteome</keyword>
<sequence length="112" mass="13349">MDKKEIDYLLGNEYLYTRTKSIIKERNKEEILFLHAALIIKKYRMDSDSKIFKSMKPIYSELIELPISKMPEYTKLLKVGTIGIDMKKEEFYRLLQEAKNDIEALFTYKALE</sequence>
<dbReference type="PATRIC" id="fig|1637975.4.peg.1234"/>
<gene>
    <name evidence="1" type="ORF">AN957_07510</name>
</gene>